<comment type="caution">
    <text evidence="1">The sequence shown here is derived from an EMBL/GenBank/DDBJ whole genome shotgun (WGS) entry which is preliminary data.</text>
</comment>
<evidence type="ECO:0008006" key="3">
    <source>
        <dbReference type="Google" id="ProtNLM"/>
    </source>
</evidence>
<sequence>MPINKVISLIGVGFLFRVAVDVGQDGGGNAMPLVGDQLAEGFKGVIGAPLGQLCAADLTQQLANGLAQGQR</sequence>
<evidence type="ECO:0000313" key="2">
    <source>
        <dbReference type="Proteomes" id="UP001596084"/>
    </source>
</evidence>
<organism evidence="1 2">
    <name type="scientific">Polaromonas jejuensis</name>
    <dbReference type="NCBI Taxonomy" id="457502"/>
    <lineage>
        <taxon>Bacteria</taxon>
        <taxon>Pseudomonadati</taxon>
        <taxon>Pseudomonadota</taxon>
        <taxon>Betaproteobacteria</taxon>
        <taxon>Burkholderiales</taxon>
        <taxon>Comamonadaceae</taxon>
        <taxon>Polaromonas</taxon>
    </lineage>
</organism>
<gene>
    <name evidence="1" type="ORF">ACFPP7_24350</name>
</gene>
<reference evidence="2" key="1">
    <citation type="journal article" date="2019" name="Int. J. Syst. Evol. Microbiol.">
        <title>The Global Catalogue of Microorganisms (GCM) 10K type strain sequencing project: providing services to taxonomists for standard genome sequencing and annotation.</title>
        <authorList>
            <consortium name="The Broad Institute Genomics Platform"/>
            <consortium name="The Broad Institute Genome Sequencing Center for Infectious Disease"/>
            <person name="Wu L."/>
            <person name="Ma J."/>
        </authorList>
    </citation>
    <scope>NUCLEOTIDE SEQUENCE [LARGE SCALE GENOMIC DNA]</scope>
    <source>
        <strain evidence="2">CGMCC 4.7277</strain>
    </source>
</reference>
<accession>A0ABW0QHA6</accession>
<proteinExistence type="predicted"/>
<evidence type="ECO:0000313" key="1">
    <source>
        <dbReference type="EMBL" id="MFC5524015.1"/>
    </source>
</evidence>
<dbReference type="Proteomes" id="UP001596084">
    <property type="component" value="Unassembled WGS sequence"/>
</dbReference>
<name>A0ABW0QHA6_9BURK</name>
<keyword evidence="2" id="KW-1185">Reference proteome</keyword>
<dbReference type="EMBL" id="JBHSMX010000066">
    <property type="protein sequence ID" value="MFC5524015.1"/>
    <property type="molecule type" value="Genomic_DNA"/>
</dbReference>
<protein>
    <recommendedName>
        <fullName evidence="3">Secreted protein</fullName>
    </recommendedName>
</protein>